<comment type="caution">
    <text evidence="1">The sequence shown here is derived from an EMBL/GenBank/DDBJ whole genome shotgun (WGS) entry which is preliminary data.</text>
</comment>
<sequence>MQREIITIPRSLMRIMNSSWDIDWRSQSLGETNAGTSKVVFNAFPRWVGSANLYLKREAILAWRAFKLSGQGQTNVYRLPLIDPIGFDYMSAAAGAGVAPTGIPFSTGETFSTGMGFEYVATCTAALAATAGATQIRINTAPSGIVPKVGQIMGHDDWPFAVVSVTLVSTGIYDLGIQMPLRSAVPSGAAIRHEGVGLFEITEDGAGDLTYEFKHESRPVFRFREVLTR</sequence>
<reference evidence="1" key="2">
    <citation type="submission" date="2020-09" db="EMBL/GenBank/DDBJ databases">
        <authorList>
            <person name="Sun Q."/>
            <person name="Kim S."/>
        </authorList>
    </citation>
    <scope>NUCLEOTIDE SEQUENCE</scope>
    <source>
        <strain evidence="1">KCTC 42650</strain>
    </source>
</reference>
<reference evidence="1" key="1">
    <citation type="journal article" date="2014" name="Int. J. Syst. Evol. Microbiol.">
        <title>Complete genome sequence of Corynebacterium casei LMG S-19264T (=DSM 44701T), isolated from a smear-ripened cheese.</title>
        <authorList>
            <consortium name="US DOE Joint Genome Institute (JGI-PGF)"/>
            <person name="Walter F."/>
            <person name="Albersmeier A."/>
            <person name="Kalinowski J."/>
            <person name="Ruckert C."/>
        </authorList>
    </citation>
    <scope>NUCLEOTIDE SEQUENCE</scope>
    <source>
        <strain evidence="1">KCTC 42650</strain>
    </source>
</reference>
<dbReference type="RefSeq" id="WP_189682640.1">
    <property type="nucleotide sequence ID" value="NZ_BNCJ01000027.1"/>
</dbReference>
<keyword evidence="2" id="KW-1185">Reference proteome</keyword>
<dbReference type="Proteomes" id="UP000626220">
    <property type="component" value="Unassembled WGS sequence"/>
</dbReference>
<evidence type="ECO:0000313" key="1">
    <source>
        <dbReference type="EMBL" id="GHF71203.1"/>
    </source>
</evidence>
<protein>
    <submittedName>
        <fullName evidence="1">Uncharacterized protein</fullName>
    </submittedName>
</protein>
<organism evidence="1 2">
    <name type="scientific">Seohaeicola zhoushanensis</name>
    <dbReference type="NCBI Taxonomy" id="1569283"/>
    <lineage>
        <taxon>Bacteria</taxon>
        <taxon>Pseudomonadati</taxon>
        <taxon>Pseudomonadota</taxon>
        <taxon>Alphaproteobacteria</taxon>
        <taxon>Rhodobacterales</taxon>
        <taxon>Roseobacteraceae</taxon>
        <taxon>Seohaeicola</taxon>
    </lineage>
</organism>
<name>A0A8J3H3B2_9RHOB</name>
<evidence type="ECO:0000313" key="2">
    <source>
        <dbReference type="Proteomes" id="UP000626220"/>
    </source>
</evidence>
<gene>
    <name evidence="1" type="ORF">GCM10017056_47650</name>
</gene>
<dbReference type="EMBL" id="BNCJ01000027">
    <property type="protein sequence ID" value="GHF71203.1"/>
    <property type="molecule type" value="Genomic_DNA"/>
</dbReference>
<proteinExistence type="predicted"/>
<accession>A0A8J3H3B2</accession>
<dbReference type="AlphaFoldDB" id="A0A8J3H3B2"/>